<gene>
    <name evidence="1" type="ORF">F2P81_012282</name>
</gene>
<dbReference type="EMBL" id="VEVO01000011">
    <property type="protein sequence ID" value="KAF0034524.1"/>
    <property type="molecule type" value="Genomic_DNA"/>
</dbReference>
<accession>A0A6A4SU02</accession>
<evidence type="ECO:0000313" key="2">
    <source>
        <dbReference type="Proteomes" id="UP000438429"/>
    </source>
</evidence>
<protein>
    <submittedName>
        <fullName evidence="1">Uncharacterized protein</fullName>
    </submittedName>
</protein>
<proteinExistence type="predicted"/>
<dbReference type="AlphaFoldDB" id="A0A6A4SU02"/>
<name>A0A6A4SU02_SCOMX</name>
<dbReference type="Proteomes" id="UP000438429">
    <property type="component" value="Unassembled WGS sequence"/>
</dbReference>
<comment type="caution">
    <text evidence="1">The sequence shown here is derived from an EMBL/GenBank/DDBJ whole genome shotgun (WGS) entry which is preliminary data.</text>
</comment>
<evidence type="ECO:0000313" key="1">
    <source>
        <dbReference type="EMBL" id="KAF0034524.1"/>
    </source>
</evidence>
<reference evidence="1 2" key="1">
    <citation type="submission" date="2019-06" db="EMBL/GenBank/DDBJ databases">
        <title>Draft genomes of female and male turbot (Scophthalmus maximus).</title>
        <authorList>
            <person name="Xu H."/>
            <person name="Xu X.-W."/>
            <person name="Shao C."/>
            <person name="Chen S."/>
        </authorList>
    </citation>
    <scope>NUCLEOTIDE SEQUENCE [LARGE SCALE GENOMIC DNA]</scope>
    <source>
        <strain evidence="1">Ysfricsl-2016a</strain>
        <tissue evidence="1">Blood</tissue>
    </source>
</reference>
<sequence>MERVESPYSRKRCLHPKTPKESDIIGLAEPRGVPFVARKAFTHTAALPPSEKVRYSSSVSARCQDAETERRRLKVT</sequence>
<organism evidence="1 2">
    <name type="scientific">Scophthalmus maximus</name>
    <name type="common">Turbot</name>
    <name type="synonym">Psetta maxima</name>
    <dbReference type="NCBI Taxonomy" id="52904"/>
    <lineage>
        <taxon>Eukaryota</taxon>
        <taxon>Metazoa</taxon>
        <taxon>Chordata</taxon>
        <taxon>Craniata</taxon>
        <taxon>Vertebrata</taxon>
        <taxon>Euteleostomi</taxon>
        <taxon>Actinopterygii</taxon>
        <taxon>Neopterygii</taxon>
        <taxon>Teleostei</taxon>
        <taxon>Neoteleostei</taxon>
        <taxon>Acanthomorphata</taxon>
        <taxon>Carangaria</taxon>
        <taxon>Pleuronectiformes</taxon>
        <taxon>Pleuronectoidei</taxon>
        <taxon>Scophthalmidae</taxon>
        <taxon>Scophthalmus</taxon>
    </lineage>
</organism>